<proteinExistence type="predicted"/>
<feature type="region of interest" description="Disordered" evidence="1">
    <location>
        <begin position="28"/>
        <end position="48"/>
    </location>
</feature>
<comment type="caution">
    <text evidence="2">The sequence shown here is derived from an EMBL/GenBank/DDBJ whole genome shotgun (WGS) entry which is preliminary data.</text>
</comment>
<evidence type="ECO:0000313" key="2">
    <source>
        <dbReference type="EMBL" id="VEL38930.1"/>
    </source>
</evidence>
<dbReference type="AlphaFoldDB" id="A0A448XKM7"/>
<sequence length="48" mass="5379">MRQSVILEPPAHTPGRLERTRDALLQIHAQNSTSPRLRLGKRRAAAHA</sequence>
<gene>
    <name evidence="2" type="ORF">PXEA_LOCUS32370</name>
</gene>
<dbReference type="EMBL" id="CAAALY010259494">
    <property type="protein sequence ID" value="VEL38930.1"/>
    <property type="molecule type" value="Genomic_DNA"/>
</dbReference>
<name>A0A448XKM7_9PLAT</name>
<keyword evidence="3" id="KW-1185">Reference proteome</keyword>
<feature type="compositionally biased region" description="Basic residues" evidence="1">
    <location>
        <begin position="38"/>
        <end position="48"/>
    </location>
</feature>
<protein>
    <submittedName>
        <fullName evidence="2">Uncharacterized protein</fullName>
    </submittedName>
</protein>
<organism evidence="2 3">
    <name type="scientific">Protopolystoma xenopodis</name>
    <dbReference type="NCBI Taxonomy" id="117903"/>
    <lineage>
        <taxon>Eukaryota</taxon>
        <taxon>Metazoa</taxon>
        <taxon>Spiralia</taxon>
        <taxon>Lophotrochozoa</taxon>
        <taxon>Platyhelminthes</taxon>
        <taxon>Monogenea</taxon>
        <taxon>Polyopisthocotylea</taxon>
        <taxon>Polystomatidea</taxon>
        <taxon>Polystomatidae</taxon>
        <taxon>Protopolystoma</taxon>
    </lineage>
</organism>
<evidence type="ECO:0000313" key="3">
    <source>
        <dbReference type="Proteomes" id="UP000784294"/>
    </source>
</evidence>
<evidence type="ECO:0000256" key="1">
    <source>
        <dbReference type="SAM" id="MobiDB-lite"/>
    </source>
</evidence>
<reference evidence="2" key="1">
    <citation type="submission" date="2018-11" db="EMBL/GenBank/DDBJ databases">
        <authorList>
            <consortium name="Pathogen Informatics"/>
        </authorList>
    </citation>
    <scope>NUCLEOTIDE SEQUENCE</scope>
</reference>
<accession>A0A448XKM7</accession>
<dbReference type="Proteomes" id="UP000784294">
    <property type="component" value="Unassembled WGS sequence"/>
</dbReference>